<dbReference type="Proteomes" id="UP000237872">
    <property type="component" value="Unassembled WGS sequence"/>
</dbReference>
<evidence type="ECO:0000313" key="3">
    <source>
        <dbReference type="Proteomes" id="UP000237872"/>
    </source>
</evidence>
<gene>
    <name evidence="2" type="ORF">XcodCFBP4690_18115</name>
</gene>
<protein>
    <submittedName>
        <fullName evidence="2">Uncharacterized protein</fullName>
    </submittedName>
</protein>
<dbReference type="EMBL" id="MDEC01000031">
    <property type="protein sequence ID" value="PPU60118.1"/>
    <property type="molecule type" value="Genomic_DNA"/>
</dbReference>
<feature type="compositionally biased region" description="Basic and acidic residues" evidence="1">
    <location>
        <begin position="8"/>
        <end position="20"/>
    </location>
</feature>
<proteinExistence type="predicted"/>
<accession>A0A2S7CEX7</accession>
<sequence>MGDAWQDDVARPDMHRDPCQRAHCNRSPSPDQPGTRVVTDRLGRPELGADAQRRRCIDATQRIGARHAIASATQ</sequence>
<organism evidence="2 3">
    <name type="scientific">Xanthomonas codiaei</name>
    <dbReference type="NCBI Taxonomy" id="56463"/>
    <lineage>
        <taxon>Bacteria</taxon>
        <taxon>Pseudomonadati</taxon>
        <taxon>Pseudomonadota</taxon>
        <taxon>Gammaproteobacteria</taxon>
        <taxon>Lysobacterales</taxon>
        <taxon>Lysobacteraceae</taxon>
        <taxon>Xanthomonas</taxon>
    </lineage>
</organism>
<comment type="caution">
    <text evidence="2">The sequence shown here is derived from an EMBL/GenBank/DDBJ whole genome shotgun (WGS) entry which is preliminary data.</text>
</comment>
<evidence type="ECO:0000256" key="1">
    <source>
        <dbReference type="SAM" id="MobiDB-lite"/>
    </source>
</evidence>
<reference evidence="2 3" key="1">
    <citation type="submission" date="2016-08" db="EMBL/GenBank/DDBJ databases">
        <authorList>
            <person name="Seilhamer J.J."/>
        </authorList>
    </citation>
    <scope>NUCLEOTIDE SEQUENCE [LARGE SCALE GENOMIC DNA]</scope>
    <source>
        <strain evidence="2 3">CFBP4690</strain>
    </source>
</reference>
<evidence type="ECO:0000313" key="2">
    <source>
        <dbReference type="EMBL" id="PPU60118.1"/>
    </source>
</evidence>
<name>A0A2S7CEX7_9XANT</name>
<feature type="region of interest" description="Disordered" evidence="1">
    <location>
        <begin position="1"/>
        <end position="50"/>
    </location>
</feature>
<dbReference type="AlphaFoldDB" id="A0A2S7CEX7"/>